<organism evidence="1">
    <name type="scientific">marine sediment metagenome</name>
    <dbReference type="NCBI Taxonomy" id="412755"/>
    <lineage>
        <taxon>unclassified sequences</taxon>
        <taxon>metagenomes</taxon>
        <taxon>ecological metagenomes</taxon>
    </lineage>
</organism>
<name>A0A0F9G0V0_9ZZZZ</name>
<reference evidence="1" key="1">
    <citation type="journal article" date="2015" name="Nature">
        <title>Complex archaea that bridge the gap between prokaryotes and eukaryotes.</title>
        <authorList>
            <person name="Spang A."/>
            <person name="Saw J.H."/>
            <person name="Jorgensen S.L."/>
            <person name="Zaremba-Niedzwiedzka K."/>
            <person name="Martijn J."/>
            <person name="Lind A.E."/>
            <person name="van Eijk R."/>
            <person name="Schleper C."/>
            <person name="Guy L."/>
            <person name="Ettema T.J."/>
        </authorList>
    </citation>
    <scope>NUCLEOTIDE SEQUENCE</scope>
</reference>
<evidence type="ECO:0000313" key="1">
    <source>
        <dbReference type="EMBL" id="KKL57022.1"/>
    </source>
</evidence>
<protein>
    <recommendedName>
        <fullName evidence="2">DUF721 domain-containing protein</fullName>
    </recommendedName>
</protein>
<comment type="caution">
    <text evidence="1">The sequence shown here is derived from an EMBL/GenBank/DDBJ whole genome shotgun (WGS) entry which is preliminary data.</text>
</comment>
<dbReference type="InterPro" id="IPR007922">
    <property type="entry name" value="DciA-like"/>
</dbReference>
<proteinExistence type="predicted"/>
<dbReference type="Pfam" id="PF05258">
    <property type="entry name" value="DciA"/>
    <property type="match status" value="1"/>
</dbReference>
<gene>
    <name evidence="1" type="ORF">LCGC14_2239580</name>
</gene>
<sequence length="126" mass="14644">MDESQLRHVWQNRQRRDRITSLAMPLAALMKHRLARRVKQIGHVCVVWDECIPEYIREHTALVGFSRGTLTVAVDSAAHRYQLQQLLRSGLQQAIRERLPQALNRVKLTPGNFDAIDMPDRQRPRA</sequence>
<dbReference type="AlphaFoldDB" id="A0A0F9G0V0"/>
<dbReference type="EMBL" id="LAZR01030302">
    <property type="protein sequence ID" value="KKL57022.1"/>
    <property type="molecule type" value="Genomic_DNA"/>
</dbReference>
<evidence type="ECO:0008006" key="2">
    <source>
        <dbReference type="Google" id="ProtNLM"/>
    </source>
</evidence>
<accession>A0A0F9G0V0</accession>